<gene>
    <name evidence="6" type="ORF">AFULGI_00022110</name>
</gene>
<evidence type="ECO:0000256" key="5">
    <source>
        <dbReference type="SAM" id="Phobius"/>
    </source>
</evidence>
<dbReference type="GeneID" id="24795694"/>
<dbReference type="RefSeq" id="WP_048096160.1">
    <property type="nucleotide sequence ID" value="NZ_CP006577.1"/>
</dbReference>
<dbReference type="KEGG" id="afg:AFULGI_00022110"/>
<evidence type="ECO:0000313" key="7">
    <source>
        <dbReference type="Proteomes" id="UP000028501"/>
    </source>
</evidence>
<feature type="transmembrane region" description="Helical" evidence="5">
    <location>
        <begin position="210"/>
        <end position="229"/>
    </location>
</feature>
<dbReference type="InterPro" id="IPR010545">
    <property type="entry name" value="SPP"/>
</dbReference>
<feature type="transmembrane region" description="Helical" evidence="5">
    <location>
        <begin position="235"/>
        <end position="256"/>
    </location>
</feature>
<accession>A0A075WN20</accession>
<organism evidence="6 7">
    <name type="scientific">Archaeoglobus fulgidus DSM 8774</name>
    <dbReference type="NCBI Taxonomy" id="1344584"/>
    <lineage>
        <taxon>Archaea</taxon>
        <taxon>Methanobacteriati</taxon>
        <taxon>Methanobacteriota</taxon>
        <taxon>Archaeoglobi</taxon>
        <taxon>Archaeoglobales</taxon>
        <taxon>Archaeoglobaceae</taxon>
        <taxon>Archaeoglobus</taxon>
    </lineage>
</organism>
<feature type="transmembrane region" description="Helical" evidence="5">
    <location>
        <begin position="112"/>
        <end position="142"/>
    </location>
</feature>
<protein>
    <recommendedName>
        <fullName evidence="8">Signal-peptide peptidase, presenilin aspartyl protease</fullName>
    </recommendedName>
</protein>
<keyword evidence="2 5" id="KW-0812">Transmembrane</keyword>
<evidence type="ECO:0000256" key="3">
    <source>
        <dbReference type="ARBA" id="ARBA00022989"/>
    </source>
</evidence>
<dbReference type="GO" id="GO:0012505">
    <property type="term" value="C:endomembrane system"/>
    <property type="evidence" value="ECO:0007669"/>
    <property type="project" value="UniProtKB-SubCell"/>
</dbReference>
<dbReference type="EMBL" id="CP006577">
    <property type="protein sequence ID" value="AIG98943.1"/>
    <property type="molecule type" value="Genomic_DNA"/>
</dbReference>
<evidence type="ECO:0000313" key="6">
    <source>
        <dbReference type="EMBL" id="AIG98943.1"/>
    </source>
</evidence>
<dbReference type="AlphaFoldDB" id="A0A075WN20"/>
<dbReference type="GO" id="GO:0016020">
    <property type="term" value="C:membrane"/>
    <property type="evidence" value="ECO:0007669"/>
    <property type="project" value="InterPro"/>
</dbReference>
<keyword evidence="3 5" id="KW-1133">Transmembrane helix</keyword>
<dbReference type="NCBIfam" id="NF041679">
    <property type="entry name" value="IMP_arch_presen"/>
    <property type="match status" value="1"/>
</dbReference>
<evidence type="ECO:0000256" key="4">
    <source>
        <dbReference type="ARBA" id="ARBA00023136"/>
    </source>
</evidence>
<evidence type="ECO:0008006" key="8">
    <source>
        <dbReference type="Google" id="ProtNLM"/>
    </source>
</evidence>
<feature type="transmembrane region" description="Helical" evidence="5">
    <location>
        <begin position="42"/>
        <end position="60"/>
    </location>
</feature>
<name>A0A075WN20_ARCFL</name>
<evidence type="ECO:0000256" key="1">
    <source>
        <dbReference type="ARBA" id="ARBA00004127"/>
    </source>
</evidence>
<sequence>MRYLFGLLFLLTALLALAAMPKYEEAGMVVFENPSDVSNSLLYFGLIIGFTAFILLAVKFSAVLKAVIYFLTFLSIFYVLSPFIGILAIPLSIGVVILLIKKPHWLVINFSALMLAAGITAIFGISLEPLPVIILLAVLAAYDAISVYRTRHMIKLAESVTAINAPMLFIIPRKDGNAYMGVGDAVMPNILVVSAQYFSNSPSVGFIKLPALFALIGGFAGLMILLYIVEKRGGAHPGLPFVNFGAIAGYILGSVLF</sequence>
<proteinExistence type="predicted"/>
<reference evidence="6 7" key="1">
    <citation type="submission" date="2013-07" db="EMBL/GenBank/DDBJ databases">
        <title>Genome of Archaeoglobus fulgidus.</title>
        <authorList>
            <person name="Fiebig A."/>
            <person name="Birkeland N.-K."/>
        </authorList>
    </citation>
    <scope>NUCLEOTIDE SEQUENCE [LARGE SCALE GENOMIC DNA]</scope>
    <source>
        <strain evidence="6 7">DSM 8774</strain>
    </source>
</reference>
<dbReference type="GO" id="GO:0042500">
    <property type="term" value="F:aspartic endopeptidase activity, intramembrane cleaving"/>
    <property type="evidence" value="ECO:0007669"/>
    <property type="project" value="InterPro"/>
</dbReference>
<dbReference type="SMART" id="SM00730">
    <property type="entry name" value="PSN"/>
    <property type="match status" value="1"/>
</dbReference>
<comment type="subcellular location">
    <subcellularLocation>
        <location evidence="1">Endomembrane system</location>
        <topology evidence="1">Multi-pass membrane protein</topology>
    </subcellularLocation>
</comment>
<evidence type="ECO:0000256" key="2">
    <source>
        <dbReference type="ARBA" id="ARBA00022692"/>
    </source>
</evidence>
<feature type="transmembrane region" description="Helical" evidence="5">
    <location>
        <begin position="67"/>
        <end position="100"/>
    </location>
</feature>
<dbReference type="InterPro" id="IPR006639">
    <property type="entry name" value="Preselin/SPP"/>
</dbReference>
<dbReference type="Pfam" id="PF06550">
    <property type="entry name" value="SPP"/>
    <property type="match status" value="1"/>
</dbReference>
<dbReference type="MEROPS" id="A22.015"/>
<keyword evidence="4 5" id="KW-0472">Membrane</keyword>
<dbReference type="Proteomes" id="UP000028501">
    <property type="component" value="Chromosome"/>
</dbReference>
<dbReference type="HOGENOM" id="CLU_053464_0_0_2"/>